<evidence type="ECO:0000313" key="3">
    <source>
        <dbReference type="Proteomes" id="UP000242699"/>
    </source>
</evidence>
<evidence type="ECO:0000259" key="1">
    <source>
        <dbReference type="Pfam" id="PF13248"/>
    </source>
</evidence>
<dbReference type="AlphaFoldDB" id="A0A2T2WVS2"/>
<dbReference type="InterPro" id="IPR059113">
    <property type="entry name" value="Znf_ribbon"/>
</dbReference>
<accession>A0A2T2WVS2</accession>
<sequence length="128" mass="13880">MDVSNWKTFKDKALTAVNNAAQEVDHQLALTKLRVQLKHDQDLLDREYQRLGTVCYQSLSKTGSVSTGSPDIAPILTNISRYQDALRASQKAVDEAAASSSRTKCPACGTEITTPQAKFCSSCGNVLS</sequence>
<comment type="caution">
    <text evidence="2">The sequence shown here is derived from an EMBL/GenBank/DDBJ whole genome shotgun (WGS) entry which is preliminary data.</text>
</comment>
<dbReference type="Pfam" id="PF13248">
    <property type="entry name" value="Zn_ribbon_3"/>
    <property type="match status" value="1"/>
</dbReference>
<protein>
    <recommendedName>
        <fullName evidence="1">Putative zinc-ribbon domain-containing protein</fullName>
    </recommendedName>
</protein>
<dbReference type="Proteomes" id="UP000242699">
    <property type="component" value="Unassembled WGS sequence"/>
</dbReference>
<proteinExistence type="predicted"/>
<reference evidence="2 3" key="1">
    <citation type="journal article" date="2014" name="BMC Genomics">
        <title>Comparison of environmental and isolate Sulfobacillus genomes reveals diverse carbon, sulfur, nitrogen, and hydrogen metabolisms.</title>
        <authorList>
            <person name="Justice N.B."/>
            <person name="Norman A."/>
            <person name="Brown C.T."/>
            <person name="Singh A."/>
            <person name="Thomas B.C."/>
            <person name="Banfield J.F."/>
        </authorList>
    </citation>
    <scope>NUCLEOTIDE SEQUENCE [LARGE SCALE GENOMIC DNA]</scope>
    <source>
        <strain evidence="2">AMDSBA1</strain>
    </source>
</reference>
<gene>
    <name evidence="2" type="ORF">C7B43_14135</name>
</gene>
<evidence type="ECO:0000313" key="2">
    <source>
        <dbReference type="EMBL" id="PSR26341.1"/>
    </source>
</evidence>
<dbReference type="EMBL" id="PXYT01000037">
    <property type="protein sequence ID" value="PSR26341.1"/>
    <property type="molecule type" value="Genomic_DNA"/>
</dbReference>
<feature type="domain" description="Putative zinc-ribbon" evidence="1">
    <location>
        <begin position="103"/>
        <end position="127"/>
    </location>
</feature>
<organism evidence="2 3">
    <name type="scientific">Sulfobacillus benefaciens</name>
    <dbReference type="NCBI Taxonomy" id="453960"/>
    <lineage>
        <taxon>Bacteria</taxon>
        <taxon>Bacillati</taxon>
        <taxon>Bacillota</taxon>
        <taxon>Clostridia</taxon>
        <taxon>Eubacteriales</taxon>
        <taxon>Clostridiales Family XVII. Incertae Sedis</taxon>
        <taxon>Sulfobacillus</taxon>
    </lineage>
</organism>
<name>A0A2T2WVS2_9FIRM</name>